<dbReference type="AlphaFoldDB" id="A0A9W5UYY6"/>
<dbReference type="InterPro" id="IPR019718">
    <property type="entry name" value="DUF2602"/>
</dbReference>
<name>A0A9W5UYY6_BACCE</name>
<gene>
    <name evidence="1" type="ORF">IIU_06914</name>
</gene>
<evidence type="ECO:0000313" key="1">
    <source>
        <dbReference type="EMBL" id="EOO23850.1"/>
    </source>
</evidence>
<dbReference type="EMBL" id="AHFB01000184">
    <property type="protein sequence ID" value="EOO23850.1"/>
    <property type="molecule type" value="Genomic_DNA"/>
</dbReference>
<dbReference type="RefSeq" id="WP_016110597.1">
    <property type="nucleotide sequence ID" value="NZ_KB976178.1"/>
</dbReference>
<evidence type="ECO:0008006" key="3">
    <source>
        <dbReference type="Google" id="ProtNLM"/>
    </source>
</evidence>
<dbReference type="Pfam" id="PF10782">
    <property type="entry name" value="zf-C2HCIx2C"/>
    <property type="match status" value="1"/>
</dbReference>
<proteinExistence type="predicted"/>
<organism evidence="1 2">
    <name type="scientific">Bacillus cereus VD133</name>
    <dbReference type="NCBI Taxonomy" id="1053233"/>
    <lineage>
        <taxon>Bacteria</taxon>
        <taxon>Bacillati</taxon>
        <taxon>Bacillota</taxon>
        <taxon>Bacilli</taxon>
        <taxon>Bacillales</taxon>
        <taxon>Bacillaceae</taxon>
        <taxon>Bacillus</taxon>
        <taxon>Bacillus cereus group</taxon>
    </lineage>
</organism>
<reference evidence="1 2" key="1">
    <citation type="submission" date="2012-12" db="EMBL/GenBank/DDBJ databases">
        <title>The Genome Sequence of Bacillus cereus VD133.</title>
        <authorList>
            <consortium name="The Broad Institute Genome Sequencing Platform"/>
            <consortium name="The Broad Institute Genome Sequencing Center for Infectious Disease"/>
            <person name="Feldgarden M."/>
            <person name="Van der Auwera G.A."/>
            <person name="Mahillon J."/>
            <person name="Duprez V."/>
            <person name="Timmery S."/>
            <person name="Mattelet C."/>
            <person name="Dierick K."/>
            <person name="Sun M."/>
            <person name="Yu Z."/>
            <person name="Zhu L."/>
            <person name="Hu X."/>
            <person name="Shank E.B."/>
            <person name="Swiecicka I."/>
            <person name="Hansen B.M."/>
            <person name="Andrup L."/>
            <person name="Walker B."/>
            <person name="Young S.K."/>
            <person name="Zeng Q."/>
            <person name="Gargeya S."/>
            <person name="Fitzgerald M."/>
            <person name="Haas B."/>
            <person name="Abouelleil A."/>
            <person name="Alvarado L."/>
            <person name="Arachchi H.M."/>
            <person name="Berlin A.M."/>
            <person name="Chapman S.B."/>
            <person name="Dewar J."/>
            <person name="Goldberg J."/>
            <person name="Griggs A."/>
            <person name="Gujja S."/>
            <person name="Hansen M."/>
            <person name="Howarth C."/>
            <person name="Imamovic A."/>
            <person name="Larimer J."/>
            <person name="McCowan C."/>
            <person name="Murphy C."/>
            <person name="Neiman D."/>
            <person name="Pearson M."/>
            <person name="Priest M."/>
            <person name="Roberts A."/>
            <person name="Saif S."/>
            <person name="Shea T."/>
            <person name="Sisk P."/>
            <person name="Sykes S."/>
            <person name="Wortman J."/>
            <person name="Nusbaum C."/>
            <person name="Birren B."/>
        </authorList>
    </citation>
    <scope>NUCLEOTIDE SEQUENCE [LARGE SCALE GENOMIC DNA]</scope>
    <source>
        <strain evidence="1 2">VD133</strain>
    </source>
</reference>
<comment type="caution">
    <text evidence="1">The sequence shown here is derived from an EMBL/GenBank/DDBJ whole genome shotgun (WGS) entry which is preliminary data.</text>
</comment>
<dbReference type="Proteomes" id="UP000014018">
    <property type="component" value="Unassembled WGS sequence"/>
</dbReference>
<evidence type="ECO:0000313" key="2">
    <source>
        <dbReference type="Proteomes" id="UP000014018"/>
    </source>
</evidence>
<sequence>MNARESRIHILNLQDEHCHNCQFRRDQSPKYCVEQCTIGAEMYRVGTRVSIM</sequence>
<accession>A0A9W5UYY6</accession>
<protein>
    <recommendedName>
        <fullName evidence="3">Zinc-finger domain-containing protein</fullName>
    </recommendedName>
</protein>